<evidence type="ECO:0000313" key="2">
    <source>
        <dbReference type="EMBL" id="ETW86586.1"/>
    </source>
</evidence>
<sequence>MASSPTFTAESLPRLVAVDTVPQVLSPPSSHSSGSTSPTLEEPPSESAPPAAQKKKKKKKTKKPAKPSTQPPSPTKPEDDPLRAPVLCISRNKHWRYISSYHGPWLQLPIELLDSLLVLNLDPATLQTPDIRMPPLPAHSVNPIPSSFPRIRDRGFNSPPDNIFFDTSHSPFASISSSPLPAPPPGKAMPPPIDPGAFRSVTTIRRLIDEAAELSVRASSGLSAVALGSMRSGGPSSMNGSPWAIAQSLGINPLGDGGGRNVTMSAMRIHRLRALAVQKLAAAYRTDEIASSVMVMQGGSVFDDIAERVLKVDPNDADAKYVHFFHEKIPSRQLAESTTTQVLDELIAVNPHRLELYRTRGIVSTFRDEYILATRDFTHALKEARAVRKARTLHRHNIISPQGNGKNSRKKKGDTRKKTNGQAPPNGTSASADGHPNSTEDEPLLLHPSVLPDAPDPLEHQLLFLRGAAYLQHAVFLIEQAILKLEGIRKVPSTDGTELRLCYIENGRYGGVEIGNPDGPLGQREGAKAQAYRQVLAEDGFRAQIYSLLKKSIRDHERFLAHFDTLETAPAEPPSEDLAARTAYAFLLTEALRPGSHSAPPPLPDTPPMFTTYHPLLVEAHFSILLSLLMLGDFAPLLATFVRTASLVDGLEGYPVFLPPRSMAQAEFVEVLERLAGGWRAGVQPHSLARAQTNGKLAIEAPPLPPPSPPAASTPPSPRPPTAADPLGPSSSCASSSSRQRQPPSSQPQSGRETPVSVSVSGAPGVDLATALDCVRILLAPVAKRQRERAERAASEKASGKKKLAPINIPLHGPRVEIVLAWVAAVWLVELEGVA</sequence>
<feature type="region of interest" description="Disordered" evidence="1">
    <location>
        <begin position="1"/>
        <end position="83"/>
    </location>
</feature>
<dbReference type="RefSeq" id="XP_009540593.1">
    <property type="nucleotide sequence ID" value="XM_009542298.1"/>
</dbReference>
<feature type="compositionally biased region" description="Pro residues" evidence="1">
    <location>
        <begin position="702"/>
        <end position="723"/>
    </location>
</feature>
<organism evidence="2 3">
    <name type="scientific">Heterobasidion irregulare (strain TC 32-1)</name>
    <dbReference type="NCBI Taxonomy" id="747525"/>
    <lineage>
        <taxon>Eukaryota</taxon>
        <taxon>Fungi</taxon>
        <taxon>Dikarya</taxon>
        <taxon>Basidiomycota</taxon>
        <taxon>Agaricomycotina</taxon>
        <taxon>Agaricomycetes</taxon>
        <taxon>Russulales</taxon>
        <taxon>Bondarzewiaceae</taxon>
        <taxon>Heterobasidion</taxon>
        <taxon>Heterobasidion annosum species complex</taxon>
    </lineage>
</organism>
<keyword evidence="3" id="KW-1185">Reference proteome</keyword>
<dbReference type="PANTHER" id="PTHR45691:SF6">
    <property type="entry name" value="PROTEIN DIAPHANOUS"/>
    <property type="match status" value="1"/>
</dbReference>
<gene>
    <name evidence="2" type="ORF">HETIRDRAFT_456571</name>
</gene>
<dbReference type="InParanoid" id="W4KNF4"/>
<dbReference type="Proteomes" id="UP000030671">
    <property type="component" value="Unassembled WGS sequence"/>
</dbReference>
<feature type="compositionally biased region" description="Basic residues" evidence="1">
    <location>
        <begin position="53"/>
        <end position="65"/>
    </location>
</feature>
<dbReference type="HOGENOM" id="CLU_017399_0_0_1"/>
<dbReference type="eggNOG" id="ENOG502QUMF">
    <property type="taxonomic scope" value="Eukaryota"/>
</dbReference>
<dbReference type="PANTHER" id="PTHR45691">
    <property type="entry name" value="PROTEIN DIAPHANOUS"/>
    <property type="match status" value="1"/>
</dbReference>
<reference evidence="2 3" key="1">
    <citation type="journal article" date="2012" name="New Phytol.">
        <title>Insight into trade-off between wood decay and parasitism from the genome of a fungal forest pathogen.</title>
        <authorList>
            <person name="Olson A."/>
            <person name="Aerts A."/>
            <person name="Asiegbu F."/>
            <person name="Belbahri L."/>
            <person name="Bouzid O."/>
            <person name="Broberg A."/>
            <person name="Canback B."/>
            <person name="Coutinho P.M."/>
            <person name="Cullen D."/>
            <person name="Dalman K."/>
            <person name="Deflorio G."/>
            <person name="van Diepen L.T."/>
            <person name="Dunand C."/>
            <person name="Duplessis S."/>
            <person name="Durling M."/>
            <person name="Gonthier P."/>
            <person name="Grimwood J."/>
            <person name="Fossdal C.G."/>
            <person name="Hansson D."/>
            <person name="Henrissat B."/>
            <person name="Hietala A."/>
            <person name="Himmelstrand K."/>
            <person name="Hoffmeister D."/>
            <person name="Hogberg N."/>
            <person name="James T.Y."/>
            <person name="Karlsson M."/>
            <person name="Kohler A."/>
            <person name="Kues U."/>
            <person name="Lee Y.H."/>
            <person name="Lin Y.C."/>
            <person name="Lind M."/>
            <person name="Lindquist E."/>
            <person name="Lombard V."/>
            <person name="Lucas S."/>
            <person name="Lunden K."/>
            <person name="Morin E."/>
            <person name="Murat C."/>
            <person name="Park J."/>
            <person name="Raffaello T."/>
            <person name="Rouze P."/>
            <person name="Salamov A."/>
            <person name="Schmutz J."/>
            <person name="Solheim H."/>
            <person name="Stahlberg J."/>
            <person name="Velez H."/>
            <person name="de Vries R.P."/>
            <person name="Wiebenga A."/>
            <person name="Woodward S."/>
            <person name="Yakovlev I."/>
            <person name="Garbelotto M."/>
            <person name="Martin F."/>
            <person name="Grigoriev I.V."/>
            <person name="Stenlid J."/>
        </authorList>
    </citation>
    <scope>NUCLEOTIDE SEQUENCE [LARGE SCALE GENOMIC DNA]</scope>
    <source>
        <strain evidence="2 3">TC 32-1</strain>
    </source>
</reference>
<dbReference type="KEGG" id="hir:HETIRDRAFT_456571"/>
<accession>W4KNF4</accession>
<dbReference type="GO" id="GO:0030041">
    <property type="term" value="P:actin filament polymerization"/>
    <property type="evidence" value="ECO:0007669"/>
    <property type="project" value="TreeGrafter"/>
</dbReference>
<feature type="compositionally biased region" description="Low complexity" evidence="1">
    <location>
        <begin position="26"/>
        <end position="42"/>
    </location>
</feature>
<dbReference type="GeneID" id="20676755"/>
<feature type="compositionally biased region" description="Basic residues" evidence="1">
    <location>
        <begin position="407"/>
        <end position="419"/>
    </location>
</feature>
<evidence type="ECO:0000256" key="1">
    <source>
        <dbReference type="SAM" id="MobiDB-lite"/>
    </source>
</evidence>
<dbReference type="AlphaFoldDB" id="W4KNF4"/>
<protein>
    <submittedName>
        <fullName evidence="2">Uncharacterized protein</fullName>
    </submittedName>
</protein>
<feature type="region of interest" description="Disordered" evidence="1">
    <location>
        <begin position="698"/>
        <end position="761"/>
    </location>
</feature>
<dbReference type="OrthoDB" id="420046at2759"/>
<evidence type="ECO:0000313" key="3">
    <source>
        <dbReference type="Proteomes" id="UP000030671"/>
    </source>
</evidence>
<dbReference type="InterPro" id="IPR051412">
    <property type="entry name" value="Formin_Homology_Diaphanous_sf"/>
</dbReference>
<dbReference type="STRING" id="747525.W4KNF4"/>
<dbReference type="GO" id="GO:0005884">
    <property type="term" value="C:actin filament"/>
    <property type="evidence" value="ECO:0007669"/>
    <property type="project" value="TreeGrafter"/>
</dbReference>
<name>W4KNF4_HETIT</name>
<dbReference type="EMBL" id="KI925454">
    <property type="protein sequence ID" value="ETW86586.1"/>
    <property type="molecule type" value="Genomic_DNA"/>
</dbReference>
<feature type="compositionally biased region" description="Polar residues" evidence="1">
    <location>
        <begin position="420"/>
        <end position="431"/>
    </location>
</feature>
<feature type="region of interest" description="Disordered" evidence="1">
    <location>
        <begin position="392"/>
        <end position="444"/>
    </location>
</feature>
<proteinExistence type="predicted"/>
<feature type="compositionally biased region" description="Low complexity" evidence="1">
    <location>
        <begin position="724"/>
        <end position="761"/>
    </location>
</feature>